<comment type="caution">
    <text evidence="2">The sequence shown here is derived from an EMBL/GenBank/DDBJ whole genome shotgun (WGS) entry which is preliminary data.</text>
</comment>
<dbReference type="AlphaFoldDB" id="A0A6I4M3S3"/>
<feature type="compositionally biased region" description="Low complexity" evidence="1">
    <location>
        <begin position="21"/>
        <end position="31"/>
    </location>
</feature>
<accession>A0A6I4M3S3</accession>
<feature type="region of interest" description="Disordered" evidence="1">
    <location>
        <begin position="16"/>
        <end position="38"/>
    </location>
</feature>
<proteinExistence type="predicted"/>
<evidence type="ECO:0000313" key="3">
    <source>
        <dbReference type="Proteomes" id="UP000462055"/>
    </source>
</evidence>
<organism evidence="2 3">
    <name type="scientific">Actinomadura physcomitrii</name>
    <dbReference type="NCBI Taxonomy" id="2650748"/>
    <lineage>
        <taxon>Bacteria</taxon>
        <taxon>Bacillati</taxon>
        <taxon>Actinomycetota</taxon>
        <taxon>Actinomycetes</taxon>
        <taxon>Streptosporangiales</taxon>
        <taxon>Thermomonosporaceae</taxon>
        <taxon>Actinomadura</taxon>
    </lineage>
</organism>
<protein>
    <submittedName>
        <fullName evidence="2">Uncharacterized protein</fullName>
    </submittedName>
</protein>
<evidence type="ECO:0000313" key="2">
    <source>
        <dbReference type="EMBL" id="MWA00373.1"/>
    </source>
</evidence>
<dbReference type="EMBL" id="WBMS02000005">
    <property type="protein sequence ID" value="MWA00373.1"/>
    <property type="molecule type" value="Genomic_DNA"/>
</dbReference>
<dbReference type="Proteomes" id="UP000462055">
    <property type="component" value="Unassembled WGS sequence"/>
</dbReference>
<dbReference type="RefSeq" id="WP_151592901.1">
    <property type="nucleotide sequence ID" value="NZ_WBMS02000005.1"/>
</dbReference>
<sequence length="60" mass="6152">MRVVVLGGTVLVKRGETADAGPQRGCGTTTRTGRRRKAGTIVTPHDLAAGEHAVTRAGAL</sequence>
<evidence type="ECO:0000256" key="1">
    <source>
        <dbReference type="SAM" id="MobiDB-lite"/>
    </source>
</evidence>
<name>A0A6I4M3S3_9ACTN</name>
<gene>
    <name evidence="2" type="ORF">F8568_008290</name>
</gene>
<reference evidence="2" key="1">
    <citation type="submission" date="2019-12" db="EMBL/GenBank/DDBJ databases">
        <title>Actinomadura physcomitrii sp. nov., a novel actinomycete isolated from moss [Physcomitrium sphaericum (Ludw) Fuernr].</title>
        <authorList>
            <person name="Zhuang X."/>
        </authorList>
    </citation>
    <scope>NUCLEOTIDE SEQUENCE [LARGE SCALE GENOMIC DNA]</scope>
    <source>
        <strain evidence="2">LD22</strain>
    </source>
</reference>
<keyword evidence="3" id="KW-1185">Reference proteome</keyword>